<accession>A0A1C3KE78</accession>
<reference evidence="1 2" key="1">
    <citation type="submission" date="2016-06" db="EMBL/GenBank/DDBJ databases">
        <authorList>
            <consortium name="Pathogen Informatics"/>
        </authorList>
    </citation>
    <scope>NUCLEOTIDE SEQUENCE [LARGE SCALE GENOMIC DNA]</scope>
    <source>
        <strain evidence="1">PmlGA01</strain>
    </source>
</reference>
<protein>
    <submittedName>
        <fullName evidence="1">Uncharacterized protein</fullName>
    </submittedName>
</protein>
<evidence type="ECO:0000313" key="2">
    <source>
        <dbReference type="Proteomes" id="UP000219799"/>
    </source>
</evidence>
<dbReference type="EMBL" id="LT594498">
    <property type="protein sequence ID" value="SBT71905.1"/>
    <property type="molecule type" value="Genomic_DNA"/>
</dbReference>
<proteinExistence type="predicted"/>
<dbReference type="AlphaFoldDB" id="A0A1C3KE78"/>
<evidence type="ECO:0000313" key="1">
    <source>
        <dbReference type="EMBL" id="SBT71905.1"/>
    </source>
</evidence>
<name>A0A1C3KE78_PLAMA</name>
<sequence>MFFNKYRKKFKNTKRRYCGVPEISRKEGNNSFLPILGSDSLKELILRDYFKIILESVYDNFQKNNYFFEVFIYVDIIKLVDSISCLGYYLTKNFVAFANSFNEISYSLLSEFLQSFKNERPNSDMIEYLNVLIKSKFFTITLIPTNTPVKVDCILNLAKSYKLENNFYNVIELINAILICQDKRSFLYKSIYMRICECSNKYLPHQNVIVKMNKLGDIIDKKEGKEICKLCFTKEYEEITSKRQFKNFFLLKFSFTKTLDEYSNTDECTTFEVLYQDIPERTETFETGMKYNLIVVSIPNQPNKNSIKGSRVSNLWLLNYWKHNTKKFGSNLLALPEKAKTSLSTEIFNDLLQSQNLDDMNKIIVDILKMPHNNSCLSKICKTTKLTLILISICSNFLKYSKMDIFAYDIYNKIKSNKWLNPSSKGHTLARVRAPHCFFICLDEIIMKDLVKFCNYFCNIKLLNVKKDSFNILLTQKYDILVININNLSNSQINVLVELMKNGIYKNKKCFFPISTTFWVYAVKPYIRNEQEFNAYIKEDLLARFDFLFELSFEDVDDLIDEILKTTDDVENKNFDFYFELNNKYSYLKKSNLSNFEFREMSDITKSIIQKYFNMAADLSTLTIYHIGICELLCISVSILLGKSECLIEHVVLGLFLYDTFVSSKKNELTQFDKNILKSIIDPPNNESTSFQKLMNYFSSYINATVNL</sequence>
<dbReference type="Proteomes" id="UP000219799">
    <property type="component" value="Chromosome 10"/>
</dbReference>
<dbReference type="VEuPathDB" id="PlasmoDB:PmUG01_10048000"/>
<organism evidence="1 2">
    <name type="scientific">Plasmodium malariae</name>
    <dbReference type="NCBI Taxonomy" id="5858"/>
    <lineage>
        <taxon>Eukaryota</taxon>
        <taxon>Sar</taxon>
        <taxon>Alveolata</taxon>
        <taxon>Apicomplexa</taxon>
        <taxon>Aconoidasida</taxon>
        <taxon>Haemosporida</taxon>
        <taxon>Plasmodiidae</taxon>
        <taxon>Plasmodium</taxon>
        <taxon>Plasmodium (Plasmodium)</taxon>
    </lineage>
</organism>
<gene>
    <name evidence="1" type="primary">PmlGA01_100038600</name>
    <name evidence="1" type="ORF">PMLGA01_100038600</name>
</gene>